<feature type="transmembrane region" description="Helical" evidence="12">
    <location>
        <begin position="320"/>
        <end position="340"/>
    </location>
</feature>
<dbReference type="InterPro" id="IPR056198">
    <property type="entry name" value="LBD_receptor"/>
</dbReference>
<dbReference type="InterPro" id="IPR052192">
    <property type="entry name" value="Insect_Ionotropic_Sensory_Rcpt"/>
</dbReference>
<keyword evidence="7 12" id="KW-0472">Membrane</keyword>
<name>A0ABD1DGS7_CULPP</name>
<dbReference type="AlphaFoldDB" id="A0ABD1DGS7"/>
<dbReference type="Gene3D" id="3.40.190.10">
    <property type="entry name" value="Periplasmic binding protein-like II"/>
    <property type="match status" value="1"/>
</dbReference>
<evidence type="ECO:0000256" key="11">
    <source>
        <dbReference type="ARBA" id="ARBA00023303"/>
    </source>
</evidence>
<keyword evidence="5 12" id="KW-1133">Transmembrane helix</keyword>
<dbReference type="EMBL" id="JBEHCU010005743">
    <property type="protein sequence ID" value="KAL1398843.1"/>
    <property type="molecule type" value="Genomic_DNA"/>
</dbReference>
<keyword evidence="2" id="KW-0813">Transport</keyword>
<feature type="domain" description="Ionotropic glutamate receptor L-glutamate and glycine-binding" evidence="13">
    <location>
        <begin position="234"/>
        <end position="295"/>
    </location>
</feature>
<sequence>MHLNEDSLSRNRGIPSFTAIKQNVSLLLIAYLSAVTSSPESISPSVSPQVNVTAAVLLEAFQDPFASVHVAQGSISERSAQFQADLLDDVIAQLEGSIVLRLGSAPGELPRRPWLLNVFLVDSYMAFSKQYSMLNANWHDFSGRYLVIFSEELVEKVVRKVFNDLWKLQIVNVVVMGFAEQKFILWTYFAFSGRACRMVHLRRISKIDLGEMYPDKTTSFHGCLFKVAAFETRPYTIMHRSPNKKLKLSGFEGDILDVLEEKLKFRALIYEPPNGEQWGYPSEHNSTGIIRMIYKEEVDFGLPKGRPYTPLEKLTRPLSAGVWMLTGTILLIAFISIGIIELRSQTLNEIDQTDAFYYVAESGERYFEAFPNRLQRVRHLPQEHNNIIRRLDWMEHHPESPDVVMGTLDAMAHHNLLYRRKGLEPVTICGETITTFSMAIYYPKKSMLTRQFNRQLQQIQAAGLINYWIKQYTGTMSSSESHQGALSRDSLAMHI</sequence>
<evidence type="ECO:0000256" key="4">
    <source>
        <dbReference type="ARBA" id="ARBA00022692"/>
    </source>
</evidence>
<accession>A0ABD1DGS7</accession>
<evidence type="ECO:0000256" key="6">
    <source>
        <dbReference type="ARBA" id="ARBA00023065"/>
    </source>
</evidence>
<keyword evidence="11" id="KW-0407">Ion channel</keyword>
<dbReference type="PANTHER" id="PTHR42643">
    <property type="entry name" value="IONOTROPIC RECEPTOR 20A-RELATED"/>
    <property type="match status" value="1"/>
</dbReference>
<evidence type="ECO:0000313" key="15">
    <source>
        <dbReference type="Proteomes" id="UP001562425"/>
    </source>
</evidence>
<evidence type="ECO:0000256" key="7">
    <source>
        <dbReference type="ARBA" id="ARBA00023136"/>
    </source>
</evidence>
<evidence type="ECO:0000256" key="1">
    <source>
        <dbReference type="ARBA" id="ARBA00004651"/>
    </source>
</evidence>
<keyword evidence="3" id="KW-1003">Cell membrane</keyword>
<evidence type="ECO:0000256" key="8">
    <source>
        <dbReference type="ARBA" id="ARBA00023170"/>
    </source>
</evidence>
<proteinExistence type="predicted"/>
<evidence type="ECO:0000256" key="12">
    <source>
        <dbReference type="SAM" id="Phobius"/>
    </source>
</evidence>
<dbReference type="Pfam" id="PF24061">
    <property type="entry name" value="LBD_receptor"/>
    <property type="match status" value="1"/>
</dbReference>
<evidence type="ECO:0000259" key="13">
    <source>
        <dbReference type="SMART" id="SM00918"/>
    </source>
</evidence>
<organism evidence="14 15">
    <name type="scientific">Culex pipiens pipiens</name>
    <name type="common">Northern house mosquito</name>
    <dbReference type="NCBI Taxonomy" id="38569"/>
    <lineage>
        <taxon>Eukaryota</taxon>
        <taxon>Metazoa</taxon>
        <taxon>Ecdysozoa</taxon>
        <taxon>Arthropoda</taxon>
        <taxon>Hexapoda</taxon>
        <taxon>Insecta</taxon>
        <taxon>Pterygota</taxon>
        <taxon>Neoptera</taxon>
        <taxon>Endopterygota</taxon>
        <taxon>Diptera</taxon>
        <taxon>Nematocera</taxon>
        <taxon>Culicoidea</taxon>
        <taxon>Culicidae</taxon>
        <taxon>Culicinae</taxon>
        <taxon>Culicini</taxon>
        <taxon>Culex</taxon>
        <taxon>Culex</taxon>
    </lineage>
</organism>
<protein>
    <recommendedName>
        <fullName evidence="13">Ionotropic glutamate receptor L-glutamate and glycine-binding domain-containing protein</fullName>
    </recommendedName>
</protein>
<keyword evidence="6" id="KW-0406">Ion transport</keyword>
<evidence type="ECO:0000256" key="10">
    <source>
        <dbReference type="ARBA" id="ARBA00023286"/>
    </source>
</evidence>
<gene>
    <name evidence="14" type="ORF">pipiens_008637</name>
</gene>
<dbReference type="PANTHER" id="PTHR42643:SF30">
    <property type="entry name" value="IONOTROPIC RECEPTOR 40A-RELATED"/>
    <property type="match status" value="1"/>
</dbReference>
<evidence type="ECO:0000256" key="9">
    <source>
        <dbReference type="ARBA" id="ARBA00023180"/>
    </source>
</evidence>
<keyword evidence="4 12" id="KW-0812">Transmembrane</keyword>
<keyword evidence="9" id="KW-0325">Glycoprotein</keyword>
<keyword evidence="10" id="KW-1071">Ligand-gated ion channel</keyword>
<dbReference type="Proteomes" id="UP001562425">
    <property type="component" value="Unassembled WGS sequence"/>
</dbReference>
<evidence type="ECO:0000256" key="5">
    <source>
        <dbReference type="ARBA" id="ARBA00022989"/>
    </source>
</evidence>
<comment type="subcellular location">
    <subcellularLocation>
        <location evidence="1">Cell membrane</location>
        <topology evidence="1">Multi-pass membrane protein</topology>
    </subcellularLocation>
</comment>
<keyword evidence="8" id="KW-0675">Receptor</keyword>
<dbReference type="SMART" id="SM00918">
    <property type="entry name" value="Lig_chan-Glu_bd"/>
    <property type="match status" value="1"/>
</dbReference>
<dbReference type="GO" id="GO:0005886">
    <property type="term" value="C:plasma membrane"/>
    <property type="evidence" value="ECO:0007669"/>
    <property type="project" value="UniProtKB-SubCell"/>
</dbReference>
<dbReference type="GO" id="GO:0034220">
    <property type="term" value="P:monoatomic ion transmembrane transport"/>
    <property type="evidence" value="ECO:0007669"/>
    <property type="project" value="UniProtKB-KW"/>
</dbReference>
<keyword evidence="15" id="KW-1185">Reference proteome</keyword>
<evidence type="ECO:0000313" key="14">
    <source>
        <dbReference type="EMBL" id="KAL1398843.1"/>
    </source>
</evidence>
<evidence type="ECO:0000256" key="3">
    <source>
        <dbReference type="ARBA" id="ARBA00022475"/>
    </source>
</evidence>
<dbReference type="InterPro" id="IPR019594">
    <property type="entry name" value="Glu/Gly-bd"/>
</dbReference>
<comment type="caution">
    <text evidence="14">The sequence shown here is derived from an EMBL/GenBank/DDBJ whole genome shotgun (WGS) entry which is preliminary data.</text>
</comment>
<reference evidence="14 15" key="1">
    <citation type="submission" date="2024-05" db="EMBL/GenBank/DDBJ databases">
        <title>Culex pipiens pipiens assembly and annotation.</title>
        <authorList>
            <person name="Alout H."/>
            <person name="Durand T."/>
        </authorList>
    </citation>
    <scope>NUCLEOTIDE SEQUENCE [LARGE SCALE GENOMIC DNA]</scope>
    <source>
        <strain evidence="14">HA-2024</strain>
        <tissue evidence="14">Whole body</tissue>
    </source>
</reference>
<evidence type="ECO:0000256" key="2">
    <source>
        <dbReference type="ARBA" id="ARBA00022448"/>
    </source>
</evidence>
<dbReference type="SUPFAM" id="SSF53850">
    <property type="entry name" value="Periplasmic binding protein-like II"/>
    <property type="match status" value="1"/>
</dbReference>